<evidence type="ECO:0000256" key="2">
    <source>
        <dbReference type="ARBA" id="ARBA00009045"/>
    </source>
</evidence>
<evidence type="ECO:0000256" key="3">
    <source>
        <dbReference type="ARBA" id="ARBA00022692"/>
    </source>
</evidence>
<keyword evidence="11" id="KW-1185">Reference proteome</keyword>
<name>A0A4P7QCW9_9CORY</name>
<evidence type="ECO:0000256" key="4">
    <source>
        <dbReference type="ARBA" id="ARBA00022801"/>
    </source>
</evidence>
<dbReference type="GO" id="GO:0004252">
    <property type="term" value="F:serine-type endopeptidase activity"/>
    <property type="evidence" value="ECO:0007669"/>
    <property type="project" value="InterPro"/>
</dbReference>
<feature type="transmembrane region" description="Helical" evidence="8">
    <location>
        <begin position="130"/>
        <end position="149"/>
    </location>
</feature>
<feature type="domain" description="Peptidase S54 rhomboid" evidence="9">
    <location>
        <begin position="90"/>
        <end position="219"/>
    </location>
</feature>
<feature type="compositionally biased region" description="Basic and acidic residues" evidence="7">
    <location>
        <begin position="1"/>
        <end position="15"/>
    </location>
</feature>
<evidence type="ECO:0000256" key="7">
    <source>
        <dbReference type="SAM" id="MobiDB-lite"/>
    </source>
</evidence>
<dbReference type="OrthoDB" id="9807874at2"/>
<feature type="region of interest" description="Disordered" evidence="7">
    <location>
        <begin position="1"/>
        <end position="26"/>
    </location>
</feature>
<feature type="transmembrane region" description="Helical" evidence="8">
    <location>
        <begin position="228"/>
        <end position="246"/>
    </location>
</feature>
<feature type="transmembrane region" description="Helical" evidence="8">
    <location>
        <begin position="155"/>
        <end position="173"/>
    </location>
</feature>
<evidence type="ECO:0000256" key="6">
    <source>
        <dbReference type="ARBA" id="ARBA00023136"/>
    </source>
</evidence>
<dbReference type="Pfam" id="PF01694">
    <property type="entry name" value="Rhomboid"/>
    <property type="match status" value="1"/>
</dbReference>
<dbReference type="InterPro" id="IPR035952">
    <property type="entry name" value="Rhomboid-like_sf"/>
</dbReference>
<dbReference type="RefSeq" id="WP_136140237.1">
    <property type="nucleotide sequence ID" value="NZ_CP039247.1"/>
</dbReference>
<feature type="transmembrane region" description="Helical" evidence="8">
    <location>
        <begin position="202"/>
        <end position="221"/>
    </location>
</feature>
<evidence type="ECO:0000256" key="1">
    <source>
        <dbReference type="ARBA" id="ARBA00004141"/>
    </source>
</evidence>
<dbReference type="SUPFAM" id="SSF144091">
    <property type="entry name" value="Rhomboid-like"/>
    <property type="match status" value="1"/>
</dbReference>
<dbReference type="GO" id="GO:0006508">
    <property type="term" value="P:proteolysis"/>
    <property type="evidence" value="ECO:0007669"/>
    <property type="project" value="UniProtKB-KW"/>
</dbReference>
<evidence type="ECO:0000256" key="8">
    <source>
        <dbReference type="SAM" id="Phobius"/>
    </source>
</evidence>
<dbReference type="InterPro" id="IPR022764">
    <property type="entry name" value="Peptidase_S54_rhomboid_dom"/>
</dbReference>
<dbReference type="PANTHER" id="PTHR43731">
    <property type="entry name" value="RHOMBOID PROTEASE"/>
    <property type="match status" value="1"/>
</dbReference>
<keyword evidence="6 8" id="KW-0472">Membrane</keyword>
<dbReference type="AlphaFoldDB" id="A0A4P7QCW9"/>
<feature type="transmembrane region" description="Helical" evidence="8">
    <location>
        <begin position="45"/>
        <end position="62"/>
    </location>
</feature>
<accession>A0A4P7QCW9</accession>
<sequence>MPREKLEASRNKETGAGETRGPMFEHPCEEEPVNWLKINTRQAPVTFAMIAACLVLWIATALQSGSFYDNYYGSELAREWTLWGPDVFNGSWYQVVTSSFIHIGLGHLLVNMAMLLFIGPEVERALGSGLFAIAYATGVLGSAAAVLAMNFLVPTAGASGVLFALMILLVGVFKARGLNLTSPLTLLAANVVYSFIQPDVSLWGHLGGVFAGAVMVFAVTLRNPRARWWGTISCCALSVVAVWWALPPGAYSTL</sequence>
<dbReference type="KEGG" id="cee:CENDO_00170"/>
<gene>
    <name evidence="10" type="primary">gluP</name>
    <name evidence="10" type="ORF">CENDO_00170</name>
</gene>
<evidence type="ECO:0000313" key="11">
    <source>
        <dbReference type="Proteomes" id="UP000296352"/>
    </source>
</evidence>
<keyword evidence="5 8" id="KW-1133">Transmembrane helix</keyword>
<comment type="similarity">
    <text evidence="2">Belongs to the peptidase S54 family.</text>
</comment>
<protein>
    <submittedName>
        <fullName evidence="10">Rhomboid protease GluP</fullName>
        <ecNumber evidence="10">3.4.21.105</ecNumber>
    </submittedName>
</protein>
<reference evidence="10 11" key="1">
    <citation type="submission" date="2019-04" db="EMBL/GenBank/DDBJ databases">
        <title>Corynebacterium endometrii sp. nov., isolated from the uterus of a cow with endometritis.</title>
        <authorList>
            <person name="Ballas P."/>
            <person name="Ruckert C."/>
            <person name="Wagener K."/>
            <person name="Drillich M."/>
            <person name="Kaempfer P."/>
            <person name="Busse H.-J."/>
            <person name="Ehling-Schulz M."/>
        </authorList>
    </citation>
    <scope>NUCLEOTIDE SEQUENCE [LARGE SCALE GENOMIC DNA]</scope>
    <source>
        <strain evidence="10 11">LMM-1653</strain>
    </source>
</reference>
<evidence type="ECO:0000256" key="5">
    <source>
        <dbReference type="ARBA" id="ARBA00022989"/>
    </source>
</evidence>
<dbReference type="EMBL" id="CP039247">
    <property type="protein sequence ID" value="QCB27345.1"/>
    <property type="molecule type" value="Genomic_DNA"/>
</dbReference>
<evidence type="ECO:0000259" key="9">
    <source>
        <dbReference type="Pfam" id="PF01694"/>
    </source>
</evidence>
<keyword evidence="4 10" id="KW-0378">Hydrolase</keyword>
<evidence type="ECO:0000313" key="10">
    <source>
        <dbReference type="EMBL" id="QCB27345.1"/>
    </source>
</evidence>
<dbReference type="InterPro" id="IPR050925">
    <property type="entry name" value="Rhomboid_protease_S54"/>
</dbReference>
<organism evidence="10 11">
    <name type="scientific">Corynebacterium endometrii</name>
    <dbReference type="NCBI Taxonomy" id="2488819"/>
    <lineage>
        <taxon>Bacteria</taxon>
        <taxon>Bacillati</taxon>
        <taxon>Actinomycetota</taxon>
        <taxon>Actinomycetes</taxon>
        <taxon>Mycobacteriales</taxon>
        <taxon>Corynebacteriaceae</taxon>
        <taxon>Corynebacterium</taxon>
    </lineage>
</organism>
<keyword evidence="10" id="KW-0645">Protease</keyword>
<proteinExistence type="inferred from homology"/>
<dbReference type="Proteomes" id="UP000296352">
    <property type="component" value="Chromosome"/>
</dbReference>
<feature type="transmembrane region" description="Helical" evidence="8">
    <location>
        <begin position="180"/>
        <end position="196"/>
    </location>
</feature>
<comment type="subcellular location">
    <subcellularLocation>
        <location evidence="1">Membrane</location>
        <topology evidence="1">Multi-pass membrane protein</topology>
    </subcellularLocation>
</comment>
<keyword evidence="3 8" id="KW-0812">Transmembrane</keyword>
<dbReference type="EC" id="3.4.21.105" evidence="10"/>
<dbReference type="Gene3D" id="1.20.1540.10">
    <property type="entry name" value="Rhomboid-like"/>
    <property type="match status" value="1"/>
</dbReference>
<dbReference type="GO" id="GO:0016020">
    <property type="term" value="C:membrane"/>
    <property type="evidence" value="ECO:0007669"/>
    <property type="project" value="UniProtKB-SubCell"/>
</dbReference>
<feature type="transmembrane region" description="Helical" evidence="8">
    <location>
        <begin position="92"/>
        <end position="118"/>
    </location>
</feature>
<dbReference type="PANTHER" id="PTHR43731:SF14">
    <property type="entry name" value="PRESENILIN-ASSOCIATED RHOMBOID-LIKE PROTEIN, MITOCHONDRIAL"/>
    <property type="match status" value="1"/>
</dbReference>